<dbReference type="STRING" id="1005945.SAMN05216561_10253"/>
<gene>
    <name evidence="2" type="ORF">SAMN05216561_10253</name>
</gene>
<keyword evidence="3" id="KW-1185">Reference proteome</keyword>
<evidence type="ECO:0008006" key="4">
    <source>
        <dbReference type="Google" id="ProtNLM"/>
    </source>
</evidence>
<dbReference type="InterPro" id="IPR011047">
    <property type="entry name" value="Quinoprotein_ADH-like_sf"/>
</dbReference>
<name>A0A1I3CGM2_9ACTN</name>
<dbReference type="Proteomes" id="UP000198649">
    <property type="component" value="Unassembled WGS sequence"/>
</dbReference>
<sequence length="354" mass="38606">MPHHRRPLAALAAGVLATLTLSLLPGSAAAAPAPDDPLDALQHPLALDRGPAPRVISMVGNLVRFPGGRTVRFTPPAEVTGGARLIGAWRRDALVWAPTGAKEATAYRIRPGGAVVRVGGPVPHSYGGESDWQVAGDKLWIVSSNASFRTRLSQVDLPSGRVLRQRTSGKGRSWILLDTTEHRALVSDRSLVQVWRGNGELETLFRGPNGVYGDVSFGSLEHDWFALRTSDGTQLRRISRPERVVWKAGFENEMLPFDISGDGKVLLTTQYETYSPELRAAGTGRILRRYDGGYENAYNDNEMLVLEGSRAFLVVMNLRVDGKPREVLVRCTVGGDCERASRIASRITLQTYGS</sequence>
<evidence type="ECO:0000313" key="3">
    <source>
        <dbReference type="Proteomes" id="UP000198649"/>
    </source>
</evidence>
<accession>A0A1I3CGM2</accession>
<dbReference type="EMBL" id="FOQG01000002">
    <property type="protein sequence ID" value="SFH73615.1"/>
    <property type="molecule type" value="Genomic_DNA"/>
</dbReference>
<proteinExistence type="predicted"/>
<evidence type="ECO:0000256" key="1">
    <source>
        <dbReference type="SAM" id="SignalP"/>
    </source>
</evidence>
<protein>
    <recommendedName>
        <fullName evidence="4">WD40-like Beta Propeller Repeat</fullName>
    </recommendedName>
</protein>
<reference evidence="2 3" key="1">
    <citation type="submission" date="2016-10" db="EMBL/GenBank/DDBJ databases">
        <authorList>
            <person name="de Groot N.N."/>
        </authorList>
    </citation>
    <scope>NUCLEOTIDE SEQUENCE [LARGE SCALE GENOMIC DNA]</scope>
    <source>
        <strain evidence="2 3">CGMCC 1.11156</strain>
    </source>
</reference>
<feature type="signal peptide" evidence="1">
    <location>
        <begin position="1"/>
        <end position="30"/>
    </location>
</feature>
<evidence type="ECO:0000313" key="2">
    <source>
        <dbReference type="EMBL" id="SFH73615.1"/>
    </source>
</evidence>
<organism evidence="2 3">
    <name type="scientific">Nocardioides psychrotolerans</name>
    <dbReference type="NCBI Taxonomy" id="1005945"/>
    <lineage>
        <taxon>Bacteria</taxon>
        <taxon>Bacillati</taxon>
        <taxon>Actinomycetota</taxon>
        <taxon>Actinomycetes</taxon>
        <taxon>Propionibacteriales</taxon>
        <taxon>Nocardioidaceae</taxon>
        <taxon>Nocardioides</taxon>
    </lineage>
</organism>
<keyword evidence="1" id="KW-0732">Signal</keyword>
<dbReference type="SUPFAM" id="SSF50998">
    <property type="entry name" value="Quinoprotein alcohol dehydrogenase-like"/>
    <property type="match status" value="1"/>
</dbReference>
<feature type="chain" id="PRO_5011515472" description="WD40-like Beta Propeller Repeat" evidence="1">
    <location>
        <begin position="31"/>
        <end position="354"/>
    </location>
</feature>
<dbReference type="AlphaFoldDB" id="A0A1I3CGM2"/>
<dbReference type="RefSeq" id="WP_091110143.1">
    <property type="nucleotide sequence ID" value="NZ_BKAF01000039.1"/>
</dbReference>
<dbReference type="OrthoDB" id="3761246at2"/>